<comment type="caution">
    <text evidence="2">The sequence shown here is derived from an EMBL/GenBank/DDBJ whole genome shotgun (WGS) entry which is preliminary data.</text>
</comment>
<keyword evidence="3" id="KW-1185">Reference proteome</keyword>
<feature type="non-terminal residue" evidence="2">
    <location>
        <position position="1"/>
    </location>
</feature>
<gene>
    <name evidence="2" type="ORF">UJA718_LOCUS45114</name>
</gene>
<evidence type="ECO:0000313" key="2">
    <source>
        <dbReference type="EMBL" id="CAF4891541.1"/>
    </source>
</evidence>
<accession>A0A821ULR2</accession>
<feature type="region of interest" description="Disordered" evidence="1">
    <location>
        <begin position="1"/>
        <end position="24"/>
    </location>
</feature>
<proteinExistence type="predicted"/>
<dbReference type="EMBL" id="CAJOBP010073606">
    <property type="protein sequence ID" value="CAF4891541.1"/>
    <property type="molecule type" value="Genomic_DNA"/>
</dbReference>
<dbReference type="AlphaFoldDB" id="A0A821ULR2"/>
<feature type="non-terminal residue" evidence="2">
    <location>
        <position position="61"/>
    </location>
</feature>
<evidence type="ECO:0000313" key="3">
    <source>
        <dbReference type="Proteomes" id="UP000663873"/>
    </source>
</evidence>
<reference evidence="2" key="1">
    <citation type="submission" date="2021-02" db="EMBL/GenBank/DDBJ databases">
        <authorList>
            <person name="Nowell W R."/>
        </authorList>
    </citation>
    <scope>NUCLEOTIDE SEQUENCE</scope>
</reference>
<organism evidence="2 3">
    <name type="scientific">Rotaria socialis</name>
    <dbReference type="NCBI Taxonomy" id="392032"/>
    <lineage>
        <taxon>Eukaryota</taxon>
        <taxon>Metazoa</taxon>
        <taxon>Spiralia</taxon>
        <taxon>Gnathifera</taxon>
        <taxon>Rotifera</taxon>
        <taxon>Eurotatoria</taxon>
        <taxon>Bdelloidea</taxon>
        <taxon>Philodinida</taxon>
        <taxon>Philodinidae</taxon>
        <taxon>Rotaria</taxon>
    </lineage>
</organism>
<protein>
    <submittedName>
        <fullName evidence="2">Uncharacterized protein</fullName>
    </submittedName>
</protein>
<dbReference type="Proteomes" id="UP000663873">
    <property type="component" value="Unassembled WGS sequence"/>
</dbReference>
<feature type="region of interest" description="Disordered" evidence="1">
    <location>
        <begin position="41"/>
        <end position="61"/>
    </location>
</feature>
<sequence length="61" mass="6613">GQLIHDLKNHSPRSVTGANVKPPTISTLPFLTQITEEDLTSASTSVTSFHLPNSQGRRSNQ</sequence>
<name>A0A821ULR2_9BILA</name>
<evidence type="ECO:0000256" key="1">
    <source>
        <dbReference type="SAM" id="MobiDB-lite"/>
    </source>
</evidence>